<protein>
    <submittedName>
        <fullName evidence="2">Uncharacterized protein</fullName>
    </submittedName>
</protein>
<accession>A0A177N2A8</accession>
<feature type="region of interest" description="Disordered" evidence="1">
    <location>
        <begin position="1"/>
        <end position="32"/>
    </location>
</feature>
<gene>
    <name evidence="2" type="ORF">A1507_19850</name>
</gene>
<proteinExistence type="predicted"/>
<comment type="caution">
    <text evidence="2">The sequence shown here is derived from an EMBL/GenBank/DDBJ whole genome shotgun (WGS) entry which is preliminary data.</text>
</comment>
<evidence type="ECO:0000313" key="2">
    <source>
        <dbReference type="EMBL" id="OAI11784.1"/>
    </source>
</evidence>
<evidence type="ECO:0000256" key="1">
    <source>
        <dbReference type="SAM" id="MobiDB-lite"/>
    </source>
</evidence>
<dbReference type="Gene3D" id="3.40.50.1110">
    <property type="entry name" value="SGNH hydrolase"/>
    <property type="match status" value="1"/>
</dbReference>
<dbReference type="Gene3D" id="2.60.40.10">
    <property type="entry name" value="Immunoglobulins"/>
    <property type="match status" value="1"/>
</dbReference>
<sequence>MSGSRFVNRRLAKVPPAVTNPKSGDVTAPTAPGTPVVSNVTAGGSATVTVSAASDGVGVVGYVVFLDDNVTESARSSTTAINLTGISVGVHTVAVRAVDSANNYSDASASTTFEIPASAISDLRVVKNLYPISSETFTGSVNNTGVPVNGVALTNAPFGVKTGVQLSSGATAGFCQRNQTVVADDGFWVFSFVGFVPAGVTGAQAKITNTGFNGGDIASLTYDWDAPLTASVGLPGQSVSATVASKWVVQDLGNGYKRFSYAFKNDGTKTVFAYRIDSSVAYDKTVYTAFMLERKPVGASLLPSDYVPTNDLAPYPNGGTAFGGYTSKIELPFSHVRSYSDSILGAGTYSKIGGRLTGIFGRGSANVLGETWLYEDGHGQGSGKAVLTRFYEDKAAAAGGIDDFSRALIVFNGGYNDGAPDAAKRQRMTDEIQRAIDALGTPYYIVIGVLMRFALTSNSGASAENKTTNVAAYKAKKALNQLWREKFGAHFFDAHSASVNAYDPRLSTDVAAFSLDMRPPSLTNTGGTDDTHPNDAEAQVITAGLKALAFDLFGSIK</sequence>
<reference evidence="2 3" key="1">
    <citation type="submission" date="2016-03" db="EMBL/GenBank/DDBJ databases">
        <authorList>
            <person name="Ploux O."/>
        </authorList>
    </citation>
    <scope>NUCLEOTIDE SEQUENCE [LARGE SCALE GENOMIC DNA]</scope>
    <source>
        <strain evidence="2 3">R-45378</strain>
    </source>
</reference>
<dbReference type="InterPro" id="IPR036514">
    <property type="entry name" value="SGNH_hydro_sf"/>
</dbReference>
<dbReference type="GO" id="GO:0016788">
    <property type="term" value="F:hydrolase activity, acting on ester bonds"/>
    <property type="evidence" value="ECO:0007669"/>
    <property type="project" value="UniProtKB-ARBA"/>
</dbReference>
<dbReference type="RefSeq" id="WP_064042223.1">
    <property type="nucleotide sequence ID" value="NZ_LUUJ01000117.1"/>
</dbReference>
<dbReference type="Proteomes" id="UP000077857">
    <property type="component" value="Unassembled WGS sequence"/>
</dbReference>
<evidence type="ECO:0000313" key="3">
    <source>
        <dbReference type="Proteomes" id="UP000077857"/>
    </source>
</evidence>
<dbReference type="EMBL" id="LUUJ01000117">
    <property type="protein sequence ID" value="OAI11784.1"/>
    <property type="molecule type" value="Genomic_DNA"/>
</dbReference>
<dbReference type="AlphaFoldDB" id="A0A177N2A8"/>
<name>A0A177N2A8_9GAMM</name>
<dbReference type="InterPro" id="IPR013783">
    <property type="entry name" value="Ig-like_fold"/>
</dbReference>
<organism evidence="2 3">
    <name type="scientific">Methylomonas koyamae</name>
    <dbReference type="NCBI Taxonomy" id="702114"/>
    <lineage>
        <taxon>Bacteria</taxon>
        <taxon>Pseudomonadati</taxon>
        <taxon>Pseudomonadota</taxon>
        <taxon>Gammaproteobacteria</taxon>
        <taxon>Methylococcales</taxon>
        <taxon>Methylococcaceae</taxon>
        <taxon>Methylomonas</taxon>
    </lineage>
</organism>